<dbReference type="GO" id="GO:0015074">
    <property type="term" value="P:DNA integration"/>
    <property type="evidence" value="ECO:0007669"/>
    <property type="project" value="InterPro"/>
</dbReference>
<evidence type="ECO:0000256" key="1">
    <source>
        <dbReference type="SAM" id="MobiDB-lite"/>
    </source>
</evidence>
<dbReference type="PANTHER" id="PTHR42648">
    <property type="entry name" value="TRANSPOSASE, PUTATIVE-RELATED"/>
    <property type="match status" value="1"/>
</dbReference>
<proteinExistence type="predicted"/>
<dbReference type="Pfam" id="PF25597">
    <property type="entry name" value="SH3_retrovirus"/>
    <property type="match status" value="1"/>
</dbReference>
<dbReference type="SUPFAM" id="SSF53098">
    <property type="entry name" value="Ribonuclease H-like"/>
    <property type="match status" value="1"/>
</dbReference>
<dbReference type="AlphaFoldDB" id="A0A4V6A583"/>
<sequence length="487" mass="54291">MRGEQLVQCTGGILDNSVGDSLGYTGDKRQCRLADELAILGAPVDSEDISEKILEGLGPEYTELARVVQARDTPISFDELHEKLLNFEASIHNTNHTTQPYFPASAHLANRAFSGPRAFPPGRHTSWRPTHSYNSRFSTPTSPDPHNSRPSRKPYLGFCQICRIQGHTAKYCPSYKLIPVTAPHNNNSGLLKPPWQPKQIHTLYSNNGGEYVALTSLLVLHGISHLTTPPHTPEHNGFAERRHLHIVETGLTLLAHASIPLRFWPHAFATAVYLINRMPTPTLHLFSPYEKIFGSFPNYSKLKVFDCLCYPWLRPYTSHKLEPRSKPCIFFGYSLTQSAYLCYDPSTTKVFVSLHVKFVESIYPFTSTSSQDARPDSSTINTWFPPPLLIRNVTTPLISSFAACPHQHLQAEGPSASSSASEMSLLPTSHDLTSPPSPPLTDSLHPAIQPTHPMKTRAKNNIHRSLQKLNLYTTLSHHSDLEPTTSS</sequence>
<name>A0A4V6A583_POPAL</name>
<feature type="region of interest" description="Disordered" evidence="1">
    <location>
        <begin position="119"/>
        <end position="150"/>
    </location>
</feature>
<dbReference type="InterPro" id="IPR036397">
    <property type="entry name" value="RNaseH_sf"/>
</dbReference>
<dbReference type="Gene3D" id="3.30.420.10">
    <property type="entry name" value="Ribonuclease H-like superfamily/Ribonuclease H"/>
    <property type="match status" value="1"/>
</dbReference>
<gene>
    <name evidence="3" type="ORF">D5086_0000238180</name>
</gene>
<reference evidence="3" key="1">
    <citation type="submission" date="2018-10" db="EMBL/GenBank/DDBJ databases">
        <title>Population genomic analysis revealed the cold adaptation of white poplar.</title>
        <authorList>
            <person name="Liu Y.-J."/>
        </authorList>
    </citation>
    <scope>NUCLEOTIDE SEQUENCE [LARGE SCALE GENOMIC DNA]</scope>
    <source>
        <strain evidence="3">PAL-ZL1</strain>
    </source>
</reference>
<feature type="compositionally biased region" description="Polar residues" evidence="1">
    <location>
        <begin position="127"/>
        <end position="145"/>
    </location>
</feature>
<dbReference type="PANTHER" id="PTHR42648:SF26">
    <property type="entry name" value="INTEGRASE CATALYTIC DOMAIN-CONTAINING PROTEIN"/>
    <property type="match status" value="1"/>
</dbReference>
<dbReference type="STRING" id="43335.A0A4V6A583"/>
<dbReference type="InterPro" id="IPR012337">
    <property type="entry name" value="RNaseH-like_sf"/>
</dbReference>
<feature type="domain" description="Integrase catalytic" evidence="2">
    <location>
        <begin position="202"/>
        <end position="296"/>
    </location>
</feature>
<accession>A0A4V6A583</accession>
<feature type="compositionally biased region" description="Low complexity" evidence="1">
    <location>
        <begin position="415"/>
        <end position="442"/>
    </location>
</feature>
<dbReference type="PROSITE" id="PS50994">
    <property type="entry name" value="INTEGRASE"/>
    <property type="match status" value="1"/>
</dbReference>
<dbReference type="InterPro" id="IPR001584">
    <property type="entry name" value="Integrase_cat-core"/>
</dbReference>
<evidence type="ECO:0000313" key="3">
    <source>
        <dbReference type="EMBL" id="TKR89925.1"/>
    </source>
</evidence>
<dbReference type="InterPro" id="IPR057670">
    <property type="entry name" value="SH3_retrovirus"/>
</dbReference>
<evidence type="ECO:0000259" key="2">
    <source>
        <dbReference type="PROSITE" id="PS50994"/>
    </source>
</evidence>
<protein>
    <recommendedName>
        <fullName evidence="2">Integrase catalytic domain-containing protein</fullName>
    </recommendedName>
</protein>
<feature type="region of interest" description="Disordered" evidence="1">
    <location>
        <begin position="412"/>
        <end position="442"/>
    </location>
</feature>
<organism evidence="3">
    <name type="scientific">Populus alba</name>
    <name type="common">White poplar</name>
    <dbReference type="NCBI Taxonomy" id="43335"/>
    <lineage>
        <taxon>Eukaryota</taxon>
        <taxon>Viridiplantae</taxon>
        <taxon>Streptophyta</taxon>
        <taxon>Embryophyta</taxon>
        <taxon>Tracheophyta</taxon>
        <taxon>Spermatophyta</taxon>
        <taxon>Magnoliopsida</taxon>
        <taxon>eudicotyledons</taxon>
        <taxon>Gunneridae</taxon>
        <taxon>Pentapetalae</taxon>
        <taxon>rosids</taxon>
        <taxon>fabids</taxon>
        <taxon>Malpighiales</taxon>
        <taxon>Salicaceae</taxon>
        <taxon>Saliceae</taxon>
        <taxon>Populus</taxon>
    </lineage>
</organism>
<comment type="caution">
    <text evidence="3">The sequence shown here is derived from an EMBL/GenBank/DDBJ whole genome shotgun (WGS) entry which is preliminary data.</text>
</comment>
<dbReference type="GO" id="GO:0003676">
    <property type="term" value="F:nucleic acid binding"/>
    <property type="evidence" value="ECO:0007669"/>
    <property type="project" value="InterPro"/>
</dbReference>
<dbReference type="InterPro" id="IPR039537">
    <property type="entry name" value="Retrotran_Ty1/copia-like"/>
</dbReference>
<dbReference type="EMBL" id="RCHU01000905">
    <property type="protein sequence ID" value="TKR89925.1"/>
    <property type="molecule type" value="Genomic_DNA"/>
</dbReference>